<name>A0A934HY57_9CLOT</name>
<dbReference type="Proteomes" id="UP000622687">
    <property type="component" value="Unassembled WGS sequence"/>
</dbReference>
<comment type="caution">
    <text evidence="1">The sequence shown here is derived from an EMBL/GenBank/DDBJ whole genome shotgun (WGS) entry which is preliminary data.</text>
</comment>
<sequence length="90" mass="10491">MDILQEINGQDLRRKAIDELIEVQNKIINDCLDRYNFYKIELEKINILESLAGNIIEDGEKRKKYTSEIDGALKEVKQAISLKIKLENLK</sequence>
<evidence type="ECO:0000313" key="1">
    <source>
        <dbReference type="EMBL" id="MBI6875478.1"/>
    </source>
</evidence>
<evidence type="ECO:0000313" key="2">
    <source>
        <dbReference type="Proteomes" id="UP000622687"/>
    </source>
</evidence>
<dbReference type="RefSeq" id="WP_211144821.1">
    <property type="nucleotide sequence ID" value="NZ_JAEEGB010000045.1"/>
</dbReference>
<keyword evidence="2" id="KW-1185">Reference proteome</keyword>
<proteinExistence type="predicted"/>
<dbReference type="EMBL" id="JAEEGB010000045">
    <property type="protein sequence ID" value="MBI6875478.1"/>
    <property type="molecule type" value="Genomic_DNA"/>
</dbReference>
<accession>A0A934HY57</accession>
<gene>
    <name evidence="1" type="ORF">I6U51_22655</name>
</gene>
<dbReference type="AlphaFoldDB" id="A0A934HY57"/>
<protein>
    <submittedName>
        <fullName evidence="1">Uncharacterized protein</fullName>
    </submittedName>
</protein>
<reference evidence="1" key="1">
    <citation type="submission" date="2020-12" db="EMBL/GenBank/DDBJ databases">
        <title>Clostridium thailandense sp. nov., a novel acetogenic bacterium isolated from peat land soil in Thailand.</title>
        <authorList>
            <person name="Chaikitkaew S."/>
            <person name="Birkeland N.K."/>
        </authorList>
    </citation>
    <scope>NUCLEOTIDE SEQUENCE</scope>
    <source>
        <strain evidence="1">DSM 17425</strain>
    </source>
</reference>
<organism evidence="1 2">
    <name type="scientific">Clostridium aciditolerans</name>
    <dbReference type="NCBI Taxonomy" id="339861"/>
    <lineage>
        <taxon>Bacteria</taxon>
        <taxon>Bacillati</taxon>
        <taxon>Bacillota</taxon>
        <taxon>Clostridia</taxon>
        <taxon>Eubacteriales</taxon>
        <taxon>Clostridiaceae</taxon>
        <taxon>Clostridium</taxon>
    </lineage>
</organism>